<feature type="region of interest" description="Disordered" evidence="1">
    <location>
        <begin position="195"/>
        <end position="437"/>
    </location>
</feature>
<gene>
    <name evidence="2" type="ORF">OOU_Y34scaffold00804g6</name>
</gene>
<evidence type="ECO:0000256" key="1">
    <source>
        <dbReference type="SAM" id="MobiDB-lite"/>
    </source>
</evidence>
<dbReference type="EMBL" id="JH793968">
    <property type="protein sequence ID" value="ELQ34076.1"/>
    <property type="molecule type" value="Genomic_DNA"/>
</dbReference>
<accession>A0AA97NPT7</accession>
<feature type="compositionally biased region" description="Pro residues" evidence="1">
    <location>
        <begin position="639"/>
        <end position="649"/>
    </location>
</feature>
<dbReference type="Pfam" id="PF12520">
    <property type="entry name" value="DUF3723"/>
    <property type="match status" value="1"/>
</dbReference>
<name>A0AA97NPT7_PYRO3</name>
<organism evidence="2">
    <name type="scientific">Pyricularia oryzae (strain Y34)</name>
    <name type="common">Rice blast fungus</name>
    <name type="synonym">Magnaporthe oryzae</name>
    <dbReference type="NCBI Taxonomy" id="1143189"/>
    <lineage>
        <taxon>Eukaryota</taxon>
        <taxon>Fungi</taxon>
        <taxon>Dikarya</taxon>
        <taxon>Ascomycota</taxon>
        <taxon>Pezizomycotina</taxon>
        <taxon>Sordariomycetes</taxon>
        <taxon>Sordariomycetidae</taxon>
        <taxon>Magnaporthales</taxon>
        <taxon>Pyriculariaceae</taxon>
        <taxon>Pyricularia</taxon>
    </lineage>
</organism>
<dbReference type="AlphaFoldDB" id="A0AA97NPT7"/>
<feature type="compositionally biased region" description="Polar residues" evidence="1">
    <location>
        <begin position="282"/>
        <end position="291"/>
    </location>
</feature>
<dbReference type="InterPro" id="IPR022198">
    <property type="entry name" value="DUF3723"/>
</dbReference>
<feature type="compositionally biased region" description="Basic and acidic residues" evidence="1">
    <location>
        <begin position="214"/>
        <end position="231"/>
    </location>
</feature>
<feature type="compositionally biased region" description="Basic and acidic residues" evidence="1">
    <location>
        <begin position="299"/>
        <end position="323"/>
    </location>
</feature>
<feature type="region of interest" description="Disordered" evidence="1">
    <location>
        <begin position="450"/>
        <end position="699"/>
    </location>
</feature>
<dbReference type="Proteomes" id="UP000011086">
    <property type="component" value="Unassembled WGS sequence"/>
</dbReference>
<feature type="compositionally biased region" description="Pro residues" evidence="1">
    <location>
        <begin position="427"/>
        <end position="436"/>
    </location>
</feature>
<feature type="compositionally biased region" description="Polar residues" evidence="1">
    <location>
        <begin position="570"/>
        <end position="586"/>
    </location>
</feature>
<sequence>MKYFAIGARIIKEHLLDDDLRGAWNLPEKLSWTLPTNPTIEAADGHVTVSNMDQKIALKALFLTAIRSFPYLSSDKPKQDVRGEATVANVDPGFVYLLQAEAKSLGLSSSKIEKALAGHQPIPRSIETRDQEIYCDWKCGKPNLRAFIDLQKHAFLPDLASVHGKDGLVPLFVFRDFMEAFFGNDAFMVEIEPPEQGHTGASASSFPGGTRPNVRRDIADTGAMDVDRTPEQSDGNTLPSPTDRTRPKHSRVRQKRHHPYNRAAKQGASGSQTRQRRSRSSNEVILNQDVSMSEAEAAIADRDRMQRSAMDRRKSTLDPEDTRLAMAPKPSKVAKKKPDKGKGKAKAEVLNQLLSQSPGSRKTPSQSVIVQPTARIQPTHKRPGGPSTALAENPRGSPPESPFIAPPDLGLPSIATEEENPRDRPRSPPLVAPPSPYRTITAAEVDIGQSSKTVASAAQGLPEPHIDRNPGKKRIVKTGVNTVEIRQPARTDPPLKRPRIATRMVPSNIAMEDENPRDRRRSPPFLAPPNPSLPIMTTEDENPRDRRRSPPFLAPPNPNLPRAREEQKPRNNPQTSPLAAPSPNTTDRPRQSTADRRQRTDATNSAAQAGVPHQNPQFVSSGPPNQEARSKAVGRWLTPKPPVMTPPSPTSSNQPFHKIMHQNQKPQAVKSDHRAADTETGESFAQTRIALSGSPESTS</sequence>
<reference evidence="2" key="1">
    <citation type="journal article" date="2012" name="PLoS Genet.">
        <title>Comparative analysis of the genomes of two field isolates of the rice blast fungus Magnaporthe oryzae.</title>
        <authorList>
            <person name="Xue M."/>
            <person name="Yang J."/>
            <person name="Li Z."/>
            <person name="Hu S."/>
            <person name="Yao N."/>
            <person name="Dean R.A."/>
            <person name="Zhao W."/>
            <person name="Shen M."/>
            <person name="Zhang H."/>
            <person name="Li C."/>
            <person name="Liu L."/>
            <person name="Cao L."/>
            <person name="Xu X."/>
            <person name="Xing Y."/>
            <person name="Hsiang T."/>
            <person name="Zhang Z."/>
            <person name="Xu J.R."/>
            <person name="Peng Y.L."/>
        </authorList>
    </citation>
    <scope>NUCLEOTIDE SEQUENCE</scope>
    <source>
        <strain evidence="2">Y34</strain>
    </source>
</reference>
<feature type="compositionally biased region" description="Polar residues" evidence="1">
    <location>
        <begin position="614"/>
        <end position="624"/>
    </location>
</feature>
<feature type="compositionally biased region" description="Polar residues" evidence="1">
    <location>
        <begin position="232"/>
        <end position="242"/>
    </location>
</feature>
<evidence type="ECO:0000313" key="2">
    <source>
        <dbReference type="EMBL" id="ELQ34076.1"/>
    </source>
</evidence>
<feature type="compositionally biased region" description="Basic and acidic residues" evidence="1">
    <location>
        <begin position="587"/>
        <end position="600"/>
    </location>
</feature>
<proteinExistence type="predicted"/>
<feature type="compositionally biased region" description="Basic residues" evidence="1">
    <location>
        <begin position="246"/>
        <end position="260"/>
    </location>
</feature>
<feature type="compositionally biased region" description="Pro residues" evidence="1">
    <location>
        <begin position="396"/>
        <end position="405"/>
    </location>
</feature>
<protein>
    <submittedName>
        <fullName evidence="2">Uncharacterized protein</fullName>
    </submittedName>
</protein>
<feature type="compositionally biased region" description="Polar residues" evidence="1">
    <location>
        <begin position="352"/>
        <end position="376"/>
    </location>
</feature>